<evidence type="ECO:0000256" key="1">
    <source>
        <dbReference type="ARBA" id="ARBA00007698"/>
    </source>
</evidence>
<dbReference type="FunFam" id="1.10.1900.20:FF:000001">
    <property type="entry name" value="50S ribosomal protein L20"/>
    <property type="match status" value="1"/>
</dbReference>
<accession>A0A1I6FTJ3</accession>
<evidence type="ECO:0000256" key="3">
    <source>
        <dbReference type="ARBA" id="ARBA00022884"/>
    </source>
</evidence>
<dbReference type="InterPro" id="IPR005813">
    <property type="entry name" value="Ribosomal_bL20"/>
</dbReference>
<evidence type="ECO:0000313" key="9">
    <source>
        <dbReference type="EMBL" id="SFR33224.1"/>
    </source>
</evidence>
<dbReference type="InterPro" id="IPR035566">
    <property type="entry name" value="Ribosomal_protein_bL20_C"/>
</dbReference>
<keyword evidence="3 7" id="KW-0694">RNA-binding</keyword>
<comment type="similarity">
    <text evidence="1 7 8">Belongs to the bacterial ribosomal protein bL20 family.</text>
</comment>
<dbReference type="GO" id="GO:0000027">
    <property type="term" value="P:ribosomal large subunit assembly"/>
    <property type="evidence" value="ECO:0007669"/>
    <property type="project" value="UniProtKB-UniRule"/>
</dbReference>
<evidence type="ECO:0000256" key="2">
    <source>
        <dbReference type="ARBA" id="ARBA00022730"/>
    </source>
</evidence>
<dbReference type="GO" id="GO:0005840">
    <property type="term" value="C:ribosome"/>
    <property type="evidence" value="ECO:0007669"/>
    <property type="project" value="UniProtKB-KW"/>
</dbReference>
<dbReference type="GO" id="GO:0003735">
    <property type="term" value="F:structural constituent of ribosome"/>
    <property type="evidence" value="ECO:0007669"/>
    <property type="project" value="InterPro"/>
</dbReference>
<protein>
    <recommendedName>
        <fullName evidence="6 7">Large ribosomal subunit protein bL20</fullName>
    </recommendedName>
</protein>
<dbReference type="Pfam" id="PF00453">
    <property type="entry name" value="Ribosomal_L20"/>
    <property type="match status" value="1"/>
</dbReference>
<dbReference type="CDD" id="cd07026">
    <property type="entry name" value="Ribosomal_L20"/>
    <property type="match status" value="1"/>
</dbReference>
<dbReference type="SUPFAM" id="SSF74731">
    <property type="entry name" value="Ribosomal protein L20"/>
    <property type="match status" value="1"/>
</dbReference>
<keyword evidence="5 7" id="KW-0687">Ribonucleoprotein</keyword>
<keyword evidence="10" id="KW-1185">Reference proteome</keyword>
<evidence type="ECO:0000256" key="7">
    <source>
        <dbReference type="HAMAP-Rule" id="MF_00382"/>
    </source>
</evidence>
<evidence type="ECO:0000256" key="5">
    <source>
        <dbReference type="ARBA" id="ARBA00023274"/>
    </source>
</evidence>
<dbReference type="PANTHER" id="PTHR10986">
    <property type="entry name" value="39S RIBOSOMAL PROTEIN L20"/>
    <property type="match status" value="1"/>
</dbReference>
<dbReference type="GO" id="GO:0006412">
    <property type="term" value="P:translation"/>
    <property type="evidence" value="ECO:0007669"/>
    <property type="project" value="InterPro"/>
</dbReference>
<dbReference type="Gene3D" id="1.10.1900.20">
    <property type="entry name" value="Ribosomal protein L20"/>
    <property type="match status" value="1"/>
</dbReference>
<keyword evidence="2 7" id="KW-0699">rRNA-binding</keyword>
<evidence type="ECO:0000256" key="4">
    <source>
        <dbReference type="ARBA" id="ARBA00022980"/>
    </source>
</evidence>
<dbReference type="EMBL" id="FOYO01000001">
    <property type="protein sequence ID" value="SFR33224.1"/>
    <property type="molecule type" value="Genomic_DNA"/>
</dbReference>
<dbReference type="NCBIfam" id="TIGR01032">
    <property type="entry name" value="rplT_bact"/>
    <property type="match status" value="1"/>
</dbReference>
<dbReference type="OrthoDB" id="9808966at2"/>
<dbReference type="Proteomes" id="UP000199658">
    <property type="component" value="Unassembled WGS sequence"/>
</dbReference>
<dbReference type="InterPro" id="IPR049946">
    <property type="entry name" value="RIBOSOMAL_L20_CS"/>
</dbReference>
<evidence type="ECO:0000256" key="8">
    <source>
        <dbReference type="RuleBase" id="RU000560"/>
    </source>
</evidence>
<dbReference type="Gene3D" id="6.10.160.10">
    <property type="match status" value="1"/>
</dbReference>
<dbReference type="RefSeq" id="WP_090211534.1">
    <property type="nucleotide sequence ID" value="NZ_FOYO01000001.1"/>
</dbReference>
<evidence type="ECO:0000313" key="10">
    <source>
        <dbReference type="Proteomes" id="UP000199658"/>
    </source>
</evidence>
<dbReference type="PROSITE" id="PS00937">
    <property type="entry name" value="RIBOSOMAL_L20"/>
    <property type="match status" value="1"/>
</dbReference>
<reference evidence="10" key="1">
    <citation type="submission" date="2016-10" db="EMBL/GenBank/DDBJ databases">
        <authorList>
            <person name="Varghese N."/>
            <person name="Submissions S."/>
        </authorList>
    </citation>
    <scope>NUCLEOTIDE SEQUENCE [LARGE SCALE GENOMIC DNA]</scope>
    <source>
        <strain evidence="10">DSM 26921</strain>
    </source>
</reference>
<keyword evidence="4 7" id="KW-0689">Ribosomal protein</keyword>
<proteinExistence type="inferred from homology"/>
<organism evidence="9 10">
    <name type="scientific">Litoreibacter janthinus</name>
    <dbReference type="NCBI Taxonomy" id="670154"/>
    <lineage>
        <taxon>Bacteria</taxon>
        <taxon>Pseudomonadati</taxon>
        <taxon>Pseudomonadota</taxon>
        <taxon>Alphaproteobacteria</taxon>
        <taxon>Rhodobacterales</taxon>
        <taxon>Roseobacteraceae</taxon>
        <taxon>Litoreibacter</taxon>
    </lineage>
</organism>
<dbReference type="HAMAP" id="MF_00382">
    <property type="entry name" value="Ribosomal_bL20"/>
    <property type="match status" value="1"/>
</dbReference>
<evidence type="ECO:0000256" key="6">
    <source>
        <dbReference type="ARBA" id="ARBA00035172"/>
    </source>
</evidence>
<dbReference type="PRINTS" id="PR00062">
    <property type="entry name" value="RIBOSOMALL20"/>
</dbReference>
<name>A0A1I6FTJ3_9RHOB</name>
<gene>
    <name evidence="7" type="primary">rplT</name>
    <name evidence="9" type="ORF">SAMN04488002_0285</name>
</gene>
<comment type="function">
    <text evidence="7 8">Binds directly to 23S ribosomal RNA and is necessary for the in vitro assembly process of the 50S ribosomal subunit. It is not involved in the protein synthesizing functions of that subunit.</text>
</comment>
<dbReference type="GO" id="GO:0019843">
    <property type="term" value="F:rRNA binding"/>
    <property type="evidence" value="ECO:0007669"/>
    <property type="project" value="UniProtKB-UniRule"/>
</dbReference>
<dbReference type="AlphaFoldDB" id="A0A1I6FTJ3"/>
<dbReference type="STRING" id="670154.SAMN04488002_0285"/>
<dbReference type="GO" id="GO:1990904">
    <property type="term" value="C:ribonucleoprotein complex"/>
    <property type="evidence" value="ECO:0007669"/>
    <property type="project" value="UniProtKB-KW"/>
</dbReference>
<sequence length="120" mass="13382">MSRVTSGVVTHARHKKIIKAAKGYQGRRKNTFRVATQAVDKANQYATRDRKNRKRNFRALWIQRINAGCRAIDEALTYSRFINGLSLAGIEVDRKVLADLAVNEPEAFAAVVEKAKAALA</sequence>